<dbReference type="PIRSF" id="PIRSF004761">
    <property type="entry name" value="Hydrgn_mat_HypA"/>
    <property type="match status" value="1"/>
</dbReference>
<dbReference type="Proteomes" id="UP000233491">
    <property type="component" value="Unassembled WGS sequence"/>
</dbReference>
<sequence>MHETAVVEGLMRILTEHAKQNGVARVVAVRLKIGRLRGIDSRQIRLAFEIFAEGTLAEGARLDIDEVGVTAKCRTCGATFEVEKYQFVCSGCGGSDAEVLTGRELYIESFEAAKS</sequence>
<dbReference type="OrthoDB" id="288014at2"/>
<protein>
    <recommendedName>
        <fullName evidence="5">Hydrogenase maturation factor HypA</fullName>
    </recommendedName>
</protein>
<keyword evidence="2 5" id="KW-0533">Nickel</keyword>
<dbReference type="PROSITE" id="PS01249">
    <property type="entry name" value="HYPA"/>
    <property type="match status" value="1"/>
</dbReference>
<dbReference type="GO" id="GO:0008270">
    <property type="term" value="F:zinc ion binding"/>
    <property type="evidence" value="ECO:0007669"/>
    <property type="project" value="UniProtKB-UniRule"/>
</dbReference>
<dbReference type="EMBL" id="PJNW01000017">
    <property type="protein sequence ID" value="PKR87488.1"/>
    <property type="molecule type" value="Genomic_DNA"/>
</dbReference>
<gene>
    <name evidence="5 6" type="primary">hypA</name>
    <name evidence="6" type="ORF">CXZ10_19265</name>
</gene>
<dbReference type="RefSeq" id="WP_101290997.1">
    <property type="nucleotide sequence ID" value="NZ_FOUQ01000002.1"/>
</dbReference>
<dbReference type="GO" id="GO:0051604">
    <property type="term" value="P:protein maturation"/>
    <property type="evidence" value="ECO:0007669"/>
    <property type="project" value="InterPro"/>
</dbReference>
<feature type="binding site" evidence="5">
    <location>
        <position position="92"/>
    </location>
    <ligand>
        <name>Zn(2+)</name>
        <dbReference type="ChEBI" id="CHEBI:29105"/>
    </ligand>
</feature>
<dbReference type="Gene3D" id="3.30.2320.80">
    <property type="match status" value="1"/>
</dbReference>
<name>A0A1I4RMD6_9HYPH</name>
<dbReference type="NCBIfam" id="TIGR00100">
    <property type="entry name" value="hypA"/>
    <property type="match status" value="1"/>
</dbReference>
<feature type="binding site" evidence="5">
    <location>
        <position position="73"/>
    </location>
    <ligand>
        <name>Zn(2+)</name>
        <dbReference type="ChEBI" id="CHEBI:29105"/>
    </ligand>
</feature>
<feature type="binding site" evidence="5">
    <location>
        <position position="2"/>
    </location>
    <ligand>
        <name>Ni(2+)</name>
        <dbReference type="ChEBI" id="CHEBI:49786"/>
    </ligand>
</feature>
<evidence type="ECO:0000313" key="7">
    <source>
        <dbReference type="Proteomes" id="UP000233491"/>
    </source>
</evidence>
<dbReference type="PANTHER" id="PTHR34535">
    <property type="entry name" value="HYDROGENASE MATURATION FACTOR HYPA"/>
    <property type="match status" value="1"/>
</dbReference>
<dbReference type="HAMAP" id="MF_00213">
    <property type="entry name" value="HypA_HybF"/>
    <property type="match status" value="1"/>
</dbReference>
<keyword evidence="3 5" id="KW-0479">Metal-binding</keyword>
<keyword evidence="4 5" id="KW-0862">Zinc</keyword>
<dbReference type="InterPro" id="IPR000688">
    <property type="entry name" value="HypA/HybF"/>
</dbReference>
<evidence type="ECO:0000256" key="5">
    <source>
        <dbReference type="HAMAP-Rule" id="MF_00213"/>
    </source>
</evidence>
<keyword evidence="7" id="KW-1185">Reference proteome</keyword>
<comment type="similarity">
    <text evidence="1 5">Belongs to the HypA/HybF family.</text>
</comment>
<dbReference type="AlphaFoldDB" id="A0A1I4RMD6"/>
<evidence type="ECO:0000256" key="1">
    <source>
        <dbReference type="ARBA" id="ARBA00010748"/>
    </source>
</evidence>
<organism evidence="6 7">
    <name type="scientific">Pleomorphomonas diazotrophica</name>
    <dbReference type="NCBI Taxonomy" id="1166257"/>
    <lineage>
        <taxon>Bacteria</taxon>
        <taxon>Pseudomonadati</taxon>
        <taxon>Pseudomonadota</taxon>
        <taxon>Alphaproteobacteria</taxon>
        <taxon>Hyphomicrobiales</taxon>
        <taxon>Pleomorphomonadaceae</taxon>
        <taxon>Pleomorphomonas</taxon>
    </lineage>
</organism>
<feature type="binding site" evidence="5">
    <location>
        <position position="89"/>
    </location>
    <ligand>
        <name>Zn(2+)</name>
        <dbReference type="ChEBI" id="CHEBI:29105"/>
    </ligand>
</feature>
<dbReference type="InterPro" id="IPR020538">
    <property type="entry name" value="Hydgase_Ni_incorp_HypA/HybF_CS"/>
</dbReference>
<evidence type="ECO:0000256" key="2">
    <source>
        <dbReference type="ARBA" id="ARBA00022596"/>
    </source>
</evidence>
<comment type="caution">
    <text evidence="6">The sequence shown here is derived from an EMBL/GenBank/DDBJ whole genome shotgun (WGS) entry which is preliminary data.</text>
</comment>
<feature type="binding site" evidence="5">
    <location>
        <position position="76"/>
    </location>
    <ligand>
        <name>Zn(2+)</name>
        <dbReference type="ChEBI" id="CHEBI:29105"/>
    </ligand>
</feature>
<comment type="function">
    <text evidence="5">Involved in the maturation of [NiFe] hydrogenases. Required for nickel insertion into the metal center of the hydrogenase.</text>
</comment>
<evidence type="ECO:0000256" key="3">
    <source>
        <dbReference type="ARBA" id="ARBA00022723"/>
    </source>
</evidence>
<evidence type="ECO:0000313" key="6">
    <source>
        <dbReference type="EMBL" id="PKR87488.1"/>
    </source>
</evidence>
<dbReference type="GO" id="GO:0016151">
    <property type="term" value="F:nickel cation binding"/>
    <property type="evidence" value="ECO:0007669"/>
    <property type="project" value="UniProtKB-UniRule"/>
</dbReference>
<proteinExistence type="inferred from homology"/>
<accession>A0A1I4RMD6</accession>
<reference evidence="6 7" key="1">
    <citation type="submission" date="2017-12" db="EMBL/GenBank/DDBJ databases">
        <title>Anaerobic carbon monoxide metabolism by Pleomorphomonas carboxyditropha sp. nov., a new mesophilic hydrogenogenic carboxidotroph.</title>
        <authorList>
            <person name="Esquivel-Elizondo S."/>
            <person name="Krajmalnik-Brown R."/>
        </authorList>
    </citation>
    <scope>NUCLEOTIDE SEQUENCE [LARGE SCALE GENOMIC DNA]</scope>
    <source>
        <strain evidence="6 7">R5-392</strain>
    </source>
</reference>
<dbReference type="Pfam" id="PF01155">
    <property type="entry name" value="HypA"/>
    <property type="match status" value="1"/>
</dbReference>
<evidence type="ECO:0000256" key="4">
    <source>
        <dbReference type="ARBA" id="ARBA00022833"/>
    </source>
</evidence>
<dbReference type="PANTHER" id="PTHR34535:SF3">
    <property type="entry name" value="HYDROGENASE MATURATION FACTOR HYPA"/>
    <property type="match status" value="1"/>
</dbReference>